<name>A0A7U9BY36_9GAMM</name>
<sequence length="37" mass="4063">MYLLTRITAASWGISWRGNGHTQRDSTDINNVGARSG</sequence>
<protein>
    <submittedName>
        <fullName evidence="1">Uncharacterized protein</fullName>
    </submittedName>
</protein>
<dbReference type="Proteomes" id="UP000005756">
    <property type="component" value="Unassembled WGS sequence"/>
</dbReference>
<dbReference type="AlphaFoldDB" id="A0A7U9BY36"/>
<dbReference type="EMBL" id="JH393260">
    <property type="protein sequence ID" value="EHJ91366.1"/>
    <property type="molecule type" value="Genomic_DNA"/>
</dbReference>
<gene>
    <name evidence="1" type="ORF">KUC_3809</name>
</gene>
<evidence type="ECO:0000313" key="2">
    <source>
        <dbReference type="Proteomes" id="UP000005756"/>
    </source>
</evidence>
<organism evidence="1 2">
    <name type="scientific">Vreelandella boliviensis LC1</name>
    <dbReference type="NCBI Taxonomy" id="1072583"/>
    <lineage>
        <taxon>Bacteria</taxon>
        <taxon>Pseudomonadati</taxon>
        <taxon>Pseudomonadota</taxon>
        <taxon>Gammaproteobacteria</taxon>
        <taxon>Oceanospirillales</taxon>
        <taxon>Halomonadaceae</taxon>
        <taxon>Vreelandella</taxon>
    </lineage>
</organism>
<proteinExistence type="predicted"/>
<reference evidence="1 2" key="1">
    <citation type="submission" date="2011-10" db="EMBL/GenBank/DDBJ databases">
        <authorList>
            <person name="Quillaguamn J."/>
            <person name="Guzmn D."/>
            <person name="Balderrama-Subieta A."/>
            <person name="Cardona-Ortuo C."/>
            <person name="Guevara-Martnez M."/>
            <person name="Callisaya-Quispe N."/>
        </authorList>
    </citation>
    <scope>NUCLEOTIDE SEQUENCE [LARGE SCALE GENOMIC DNA]</scope>
    <source>
        <strain evidence="1 2">LC1</strain>
    </source>
</reference>
<accession>A0A7U9BY36</accession>
<evidence type="ECO:0000313" key="1">
    <source>
        <dbReference type="EMBL" id="EHJ91366.1"/>
    </source>
</evidence>